<dbReference type="Pfam" id="PF13469">
    <property type="entry name" value="Sulfotransfer_3"/>
    <property type="match status" value="1"/>
</dbReference>
<evidence type="ECO:0000256" key="2">
    <source>
        <dbReference type="PROSITE-ProRule" id="PRU00339"/>
    </source>
</evidence>
<protein>
    <submittedName>
        <fullName evidence="3">Sulfotransferase</fullName>
    </submittedName>
</protein>
<dbReference type="Gene3D" id="1.25.40.10">
    <property type="entry name" value="Tetratricopeptide repeat domain"/>
    <property type="match status" value="3"/>
</dbReference>
<dbReference type="PANTHER" id="PTHR12788:SF10">
    <property type="entry name" value="PROTEIN-TYROSINE SULFOTRANSFERASE"/>
    <property type="match status" value="1"/>
</dbReference>
<dbReference type="Pfam" id="PF13431">
    <property type="entry name" value="TPR_17"/>
    <property type="match status" value="1"/>
</dbReference>
<dbReference type="Pfam" id="PF13414">
    <property type="entry name" value="TPR_11"/>
    <property type="match status" value="1"/>
</dbReference>
<keyword evidence="2" id="KW-0802">TPR repeat</keyword>
<evidence type="ECO:0000256" key="1">
    <source>
        <dbReference type="ARBA" id="ARBA00022679"/>
    </source>
</evidence>
<feature type="repeat" description="TPR" evidence="2">
    <location>
        <begin position="249"/>
        <end position="282"/>
    </location>
</feature>
<gene>
    <name evidence="3" type="ORF">JEU11_05355</name>
</gene>
<keyword evidence="1" id="KW-0808">Transferase</keyword>
<dbReference type="PROSITE" id="PS50005">
    <property type="entry name" value="TPR"/>
    <property type="match status" value="4"/>
</dbReference>
<dbReference type="InterPro" id="IPR011990">
    <property type="entry name" value="TPR-like_helical_dom_sf"/>
</dbReference>
<sequence>MENRELDEIIKLFHASKFDMAKEACLNLLKLPIVEKEPLYIILLEVAKINRDDGLAIQYLDALIELRNDNMEYYCEKAELCRKSGKINEGIQCYEQFIARNPEHANARYNFALYLKKNGQTKRALECYSDALALNIDNPSEVYLNQGVIYTAINDTNSAIECYLKALTLNKHYTPALYNLGGVYEELGERAYAIEQYSKIIAQEPENIRALSRLIHLREKPPFITIEVQRLESILKMSRRKVLASIDLETGYFALGYAYDCAEEYSKAFHYYKKGNELSANRSELYQPDGVTTETQKLISHFTRSWLGNNQLQNDYSPIFVCGMFRSGSTLVESILSEHPAVYSGGELNFLDQVIRRAGDDITRFSVRELQEISKEYRQLVVDTFGENCLVIDKRPDNFKYIGLIKAVFPNAKIICTDRDPLDICISIYFQQLDSSLNYSTELRHIAHYYVEYKKILQHWMNILPDDIYVADYERLVDNPKEVCSELFAHFNLEWCGEYLNFYKTKKLVKTASIWQVRRPLQRGVARSEKYKSNISEIKELLNGNHNLKEG</sequence>
<proteinExistence type="predicted"/>
<dbReference type="SMART" id="SM00028">
    <property type="entry name" value="TPR"/>
    <property type="match status" value="5"/>
</dbReference>
<dbReference type="PANTHER" id="PTHR12788">
    <property type="entry name" value="PROTEIN-TYROSINE SULFOTRANSFERASE 2"/>
    <property type="match status" value="1"/>
</dbReference>
<dbReference type="Proteomes" id="UP000649232">
    <property type="component" value="Unassembled WGS sequence"/>
</dbReference>
<feature type="repeat" description="TPR" evidence="2">
    <location>
        <begin position="105"/>
        <end position="138"/>
    </location>
</feature>
<name>A0ABS0WBQ2_9ALTE</name>
<organism evidence="3 4">
    <name type="scientific">Paraglaciecola chathamensis</name>
    <dbReference type="NCBI Taxonomy" id="368405"/>
    <lineage>
        <taxon>Bacteria</taxon>
        <taxon>Pseudomonadati</taxon>
        <taxon>Pseudomonadota</taxon>
        <taxon>Gammaproteobacteria</taxon>
        <taxon>Alteromonadales</taxon>
        <taxon>Alteromonadaceae</taxon>
        <taxon>Paraglaciecola</taxon>
    </lineage>
</organism>
<comment type="caution">
    <text evidence="3">The sequence shown here is derived from an EMBL/GenBank/DDBJ whole genome shotgun (WGS) entry which is preliminary data.</text>
</comment>
<feature type="repeat" description="TPR" evidence="2">
    <location>
        <begin position="140"/>
        <end position="173"/>
    </location>
</feature>
<dbReference type="InterPro" id="IPR027417">
    <property type="entry name" value="P-loop_NTPase"/>
</dbReference>
<dbReference type="SUPFAM" id="SSF48452">
    <property type="entry name" value="TPR-like"/>
    <property type="match status" value="1"/>
</dbReference>
<dbReference type="Gene3D" id="3.40.50.300">
    <property type="entry name" value="P-loop containing nucleotide triphosphate hydrolases"/>
    <property type="match status" value="1"/>
</dbReference>
<accession>A0ABS0WBQ2</accession>
<dbReference type="InterPro" id="IPR026634">
    <property type="entry name" value="TPST-like"/>
</dbReference>
<dbReference type="RefSeq" id="WP_198823944.1">
    <property type="nucleotide sequence ID" value="NZ_JAEILT010000006.1"/>
</dbReference>
<feature type="repeat" description="TPR" evidence="2">
    <location>
        <begin position="174"/>
        <end position="207"/>
    </location>
</feature>
<dbReference type="EMBL" id="JAEILT010000006">
    <property type="protein sequence ID" value="MBJ2135874.1"/>
    <property type="molecule type" value="Genomic_DNA"/>
</dbReference>
<evidence type="ECO:0000313" key="4">
    <source>
        <dbReference type="Proteomes" id="UP000649232"/>
    </source>
</evidence>
<reference evidence="3 4" key="1">
    <citation type="submission" date="2020-12" db="EMBL/GenBank/DDBJ databases">
        <title>Draft genome sequences of nine environmental bacterial isolates colonizing plastic.</title>
        <authorList>
            <person name="Borre I."/>
            <person name="Sonnenschein E.C."/>
        </authorList>
    </citation>
    <scope>NUCLEOTIDE SEQUENCE [LARGE SCALE GENOMIC DNA]</scope>
    <source>
        <strain evidence="3 4">IB30</strain>
    </source>
</reference>
<evidence type="ECO:0000313" key="3">
    <source>
        <dbReference type="EMBL" id="MBJ2135874.1"/>
    </source>
</evidence>
<dbReference type="SUPFAM" id="SSF52540">
    <property type="entry name" value="P-loop containing nucleoside triphosphate hydrolases"/>
    <property type="match status" value="1"/>
</dbReference>
<dbReference type="InterPro" id="IPR019734">
    <property type="entry name" value="TPR_rpt"/>
</dbReference>